<evidence type="ECO:0000259" key="2">
    <source>
        <dbReference type="Pfam" id="PF11160"/>
    </source>
</evidence>
<evidence type="ECO:0000256" key="1">
    <source>
        <dbReference type="SAM" id="MobiDB-lite"/>
    </source>
</evidence>
<evidence type="ECO:0000313" key="4">
    <source>
        <dbReference type="Proteomes" id="UP000054266"/>
    </source>
</evidence>
<accession>A0A0D2FIM6</accession>
<dbReference type="EMBL" id="KN846959">
    <property type="protein sequence ID" value="KIW66605.1"/>
    <property type="molecule type" value="Genomic_DNA"/>
</dbReference>
<dbReference type="AlphaFoldDB" id="A0A0D2FIM6"/>
<dbReference type="Gene3D" id="2.30.30.1060">
    <property type="match status" value="1"/>
</dbReference>
<evidence type="ECO:0000313" key="3">
    <source>
        <dbReference type="EMBL" id="KIW66605.1"/>
    </source>
</evidence>
<protein>
    <recommendedName>
        <fullName evidence="2">Hypervirulence associated protein TUDOR domain-containing protein</fullName>
    </recommendedName>
</protein>
<dbReference type="Proteomes" id="UP000054266">
    <property type="component" value="Unassembled WGS sequence"/>
</dbReference>
<gene>
    <name evidence="3" type="ORF">PV04_05923</name>
</gene>
<feature type="domain" description="Hypervirulence associated protein TUDOR" evidence="2">
    <location>
        <begin position="15"/>
        <end position="73"/>
    </location>
</feature>
<feature type="region of interest" description="Disordered" evidence="1">
    <location>
        <begin position="1"/>
        <end position="26"/>
    </location>
</feature>
<reference evidence="3 4" key="1">
    <citation type="submission" date="2015-01" db="EMBL/GenBank/DDBJ databases">
        <title>The Genome Sequence of Capronia semiimmersa CBS27337.</title>
        <authorList>
            <consortium name="The Broad Institute Genomics Platform"/>
            <person name="Cuomo C."/>
            <person name="de Hoog S."/>
            <person name="Gorbushina A."/>
            <person name="Stielow B."/>
            <person name="Teixiera M."/>
            <person name="Abouelleil A."/>
            <person name="Chapman S.B."/>
            <person name="Priest M."/>
            <person name="Young S.K."/>
            <person name="Wortman J."/>
            <person name="Nusbaum C."/>
            <person name="Birren B."/>
        </authorList>
    </citation>
    <scope>NUCLEOTIDE SEQUENCE [LARGE SCALE GENOMIC DNA]</scope>
    <source>
        <strain evidence="3 4">CBS 27337</strain>
    </source>
</reference>
<dbReference type="STRING" id="5601.A0A0D2FIM6"/>
<proteinExistence type="predicted"/>
<organism evidence="3 4">
    <name type="scientific">Phialophora macrospora</name>
    <dbReference type="NCBI Taxonomy" id="1851006"/>
    <lineage>
        <taxon>Eukaryota</taxon>
        <taxon>Fungi</taxon>
        <taxon>Dikarya</taxon>
        <taxon>Ascomycota</taxon>
        <taxon>Pezizomycotina</taxon>
        <taxon>Eurotiomycetes</taxon>
        <taxon>Chaetothyriomycetidae</taxon>
        <taxon>Chaetothyriales</taxon>
        <taxon>Herpotrichiellaceae</taxon>
        <taxon>Phialophora</taxon>
    </lineage>
</organism>
<name>A0A0D2FIM6_9EURO</name>
<dbReference type="HOGENOM" id="CLU_177181_0_0_1"/>
<dbReference type="InterPro" id="IPR021331">
    <property type="entry name" value="Hva1_TUDOR"/>
</dbReference>
<sequence>MSEVKSKGGAPIEKGDTVTTPYRGGKHEGEVEVIVTSEKHANQLEDAKGAGHAPAVVFTDQNNKKVAHKPTTVINLDKEG</sequence>
<keyword evidence="4" id="KW-1185">Reference proteome</keyword>
<dbReference type="Pfam" id="PF11160">
    <property type="entry name" value="Hva1_TUDOR"/>
    <property type="match status" value="1"/>
</dbReference>